<keyword evidence="1" id="KW-1133">Transmembrane helix</keyword>
<dbReference type="EMBL" id="JBHULE010000022">
    <property type="protein sequence ID" value="MFD2564723.1"/>
    <property type="molecule type" value="Genomic_DNA"/>
</dbReference>
<name>A0ABW5LIN8_9FLAO</name>
<evidence type="ECO:0000313" key="4">
    <source>
        <dbReference type="Proteomes" id="UP001597319"/>
    </source>
</evidence>
<accession>A0ABW5LIN8</accession>
<evidence type="ECO:0000313" key="3">
    <source>
        <dbReference type="EMBL" id="MFD2564723.1"/>
    </source>
</evidence>
<dbReference type="RefSeq" id="WP_378294582.1">
    <property type="nucleotide sequence ID" value="NZ_JBHULE010000022.1"/>
</dbReference>
<protein>
    <submittedName>
        <fullName evidence="3">Uncharacterized protein</fullName>
    </submittedName>
</protein>
<evidence type="ECO:0000256" key="2">
    <source>
        <dbReference type="SAM" id="SignalP"/>
    </source>
</evidence>
<organism evidence="3 4">
    <name type="scientific">Aquimarina rubra</name>
    <dbReference type="NCBI Taxonomy" id="1920033"/>
    <lineage>
        <taxon>Bacteria</taxon>
        <taxon>Pseudomonadati</taxon>
        <taxon>Bacteroidota</taxon>
        <taxon>Flavobacteriia</taxon>
        <taxon>Flavobacteriales</taxon>
        <taxon>Flavobacteriaceae</taxon>
        <taxon>Aquimarina</taxon>
    </lineage>
</organism>
<keyword evidence="1" id="KW-0472">Membrane</keyword>
<dbReference type="Proteomes" id="UP001597319">
    <property type="component" value="Unassembled WGS sequence"/>
</dbReference>
<keyword evidence="1" id="KW-0812">Transmembrane</keyword>
<gene>
    <name evidence="3" type="ORF">ACFSR1_18740</name>
</gene>
<keyword evidence="2" id="KW-0732">Signal</keyword>
<feature type="signal peptide" evidence="2">
    <location>
        <begin position="1"/>
        <end position="22"/>
    </location>
</feature>
<sequence length="158" mass="16900">MKKVVWFLVFVLGVLHMSNAQKIEVKKAKKGYQYFQNGNEMTNETLFKVLESNSESLKMIKRAKSNATFSTILAGAGGGLIGWPLGTALGGGDANWTLAGVGAGLIVIAIPISLSTRKNINKAVESYNSSLNSTSYNAFKPKFGIFANGNGIGLSMNF</sequence>
<evidence type="ECO:0000256" key="1">
    <source>
        <dbReference type="SAM" id="Phobius"/>
    </source>
</evidence>
<feature type="transmembrane region" description="Helical" evidence="1">
    <location>
        <begin position="94"/>
        <end position="114"/>
    </location>
</feature>
<reference evidence="4" key="1">
    <citation type="journal article" date="2019" name="Int. J. Syst. Evol. Microbiol.">
        <title>The Global Catalogue of Microorganisms (GCM) 10K type strain sequencing project: providing services to taxonomists for standard genome sequencing and annotation.</title>
        <authorList>
            <consortium name="The Broad Institute Genomics Platform"/>
            <consortium name="The Broad Institute Genome Sequencing Center for Infectious Disease"/>
            <person name="Wu L."/>
            <person name="Ma J."/>
        </authorList>
    </citation>
    <scope>NUCLEOTIDE SEQUENCE [LARGE SCALE GENOMIC DNA]</scope>
    <source>
        <strain evidence="4">KCTC 52274</strain>
    </source>
</reference>
<proteinExistence type="predicted"/>
<comment type="caution">
    <text evidence="3">The sequence shown here is derived from an EMBL/GenBank/DDBJ whole genome shotgun (WGS) entry which is preliminary data.</text>
</comment>
<keyword evidence="4" id="KW-1185">Reference proteome</keyword>
<feature type="chain" id="PRO_5046047842" evidence="2">
    <location>
        <begin position="23"/>
        <end position="158"/>
    </location>
</feature>